<evidence type="ECO:0000256" key="1">
    <source>
        <dbReference type="SAM" id="MobiDB-lite"/>
    </source>
</evidence>
<proteinExistence type="predicted"/>
<feature type="region of interest" description="Disordered" evidence="1">
    <location>
        <begin position="1"/>
        <end position="27"/>
    </location>
</feature>
<evidence type="ECO:0000313" key="3">
    <source>
        <dbReference type="Proteomes" id="UP000434276"/>
    </source>
</evidence>
<gene>
    <name evidence="2" type="ORF">C24_LOCUS14565</name>
</gene>
<organism evidence="2 3">
    <name type="scientific">Arabidopsis thaliana</name>
    <name type="common">Mouse-ear cress</name>
    <dbReference type="NCBI Taxonomy" id="3702"/>
    <lineage>
        <taxon>Eukaryota</taxon>
        <taxon>Viridiplantae</taxon>
        <taxon>Streptophyta</taxon>
        <taxon>Embryophyta</taxon>
        <taxon>Tracheophyta</taxon>
        <taxon>Spermatophyta</taxon>
        <taxon>Magnoliopsida</taxon>
        <taxon>eudicotyledons</taxon>
        <taxon>Gunneridae</taxon>
        <taxon>Pentapetalae</taxon>
        <taxon>rosids</taxon>
        <taxon>malvids</taxon>
        <taxon>Brassicales</taxon>
        <taxon>Brassicaceae</taxon>
        <taxon>Camelineae</taxon>
        <taxon>Arabidopsis</taxon>
    </lineage>
</organism>
<dbReference type="AlphaFoldDB" id="A0A5S9XHM6"/>
<feature type="compositionally biased region" description="Acidic residues" evidence="1">
    <location>
        <begin position="66"/>
        <end position="75"/>
    </location>
</feature>
<evidence type="ECO:0000313" key="2">
    <source>
        <dbReference type="EMBL" id="CAA0384376.1"/>
    </source>
</evidence>
<reference evidence="2 3" key="1">
    <citation type="submission" date="2019-12" db="EMBL/GenBank/DDBJ databases">
        <authorList>
            <person name="Jiao W.-B."/>
            <person name="Schneeberger K."/>
        </authorList>
    </citation>
    <scope>NUCLEOTIDE SEQUENCE [LARGE SCALE GENOMIC DNA]</scope>
    <source>
        <strain evidence="3">cv. C24</strain>
    </source>
</reference>
<dbReference type="EMBL" id="CACSHJ010000089">
    <property type="protein sequence ID" value="CAA0384376.1"/>
    <property type="molecule type" value="Genomic_DNA"/>
</dbReference>
<sequence>MKAKFGKWFEKQASEPRSGNSKLRESLTGSLDGGLRLRVLKRKRGFHKRTGKGKRVAGKRSRGDFAGDEWTETCR</sequence>
<feature type="region of interest" description="Disordered" evidence="1">
    <location>
        <begin position="46"/>
        <end position="75"/>
    </location>
</feature>
<feature type="compositionally biased region" description="Basic residues" evidence="1">
    <location>
        <begin position="46"/>
        <end position="60"/>
    </location>
</feature>
<protein>
    <submittedName>
        <fullName evidence="2">Uncharacterized protein</fullName>
    </submittedName>
</protein>
<dbReference type="Proteomes" id="UP000434276">
    <property type="component" value="Unassembled WGS sequence"/>
</dbReference>
<name>A0A5S9XHM6_ARATH</name>
<accession>A0A5S9XHM6</accession>